<evidence type="ECO:0000256" key="2">
    <source>
        <dbReference type="ARBA" id="ARBA00006375"/>
    </source>
</evidence>
<evidence type="ECO:0000256" key="1">
    <source>
        <dbReference type="ARBA" id="ARBA00004225"/>
    </source>
</evidence>
<evidence type="ECO:0000256" key="4">
    <source>
        <dbReference type="ARBA" id="ARBA00022692"/>
    </source>
</evidence>
<name>A0A9W7BMU6_9STRA</name>
<evidence type="ECO:0000256" key="9">
    <source>
        <dbReference type="PROSITE-ProRule" id="PRU00282"/>
    </source>
</evidence>
<evidence type="ECO:0000256" key="3">
    <source>
        <dbReference type="ARBA" id="ARBA00022448"/>
    </source>
</evidence>
<dbReference type="InterPro" id="IPR050567">
    <property type="entry name" value="Mitochondrial_Carrier"/>
</dbReference>
<dbReference type="InterPro" id="IPR018108">
    <property type="entry name" value="MCP_transmembrane"/>
</dbReference>
<dbReference type="Gene3D" id="1.50.40.10">
    <property type="entry name" value="Mitochondrial carrier domain"/>
    <property type="match status" value="2"/>
</dbReference>
<proteinExistence type="inferred from homology"/>
<dbReference type="PROSITE" id="PS50920">
    <property type="entry name" value="SOLCAR"/>
    <property type="match status" value="3"/>
</dbReference>
<organism evidence="11 12">
    <name type="scientific">Triparma laevis f. inornata</name>
    <dbReference type="NCBI Taxonomy" id="1714386"/>
    <lineage>
        <taxon>Eukaryota</taxon>
        <taxon>Sar</taxon>
        <taxon>Stramenopiles</taxon>
        <taxon>Ochrophyta</taxon>
        <taxon>Bolidophyceae</taxon>
        <taxon>Parmales</taxon>
        <taxon>Triparmaceae</taxon>
        <taxon>Triparma</taxon>
    </lineage>
</organism>
<dbReference type="GO" id="GO:0031966">
    <property type="term" value="C:mitochondrial membrane"/>
    <property type="evidence" value="ECO:0007669"/>
    <property type="project" value="UniProtKB-SubCell"/>
</dbReference>
<keyword evidence="5" id="KW-0677">Repeat</keyword>
<accession>A0A9W7BMU6</accession>
<keyword evidence="3 10" id="KW-0813">Transport</keyword>
<comment type="subcellular location">
    <subcellularLocation>
        <location evidence="1">Mitochondrion membrane</location>
        <topology evidence="1">Multi-pass membrane protein</topology>
    </subcellularLocation>
</comment>
<evidence type="ECO:0000256" key="8">
    <source>
        <dbReference type="ARBA" id="ARBA00023136"/>
    </source>
</evidence>
<feature type="repeat" description="Solcar" evidence="9">
    <location>
        <begin position="119"/>
        <end position="207"/>
    </location>
</feature>
<dbReference type="EMBL" id="BLQM01000431">
    <property type="protein sequence ID" value="GMH89498.1"/>
    <property type="molecule type" value="Genomic_DNA"/>
</dbReference>
<feature type="repeat" description="Solcar" evidence="9">
    <location>
        <begin position="218"/>
        <end position="299"/>
    </location>
</feature>
<keyword evidence="7" id="KW-0496">Mitochondrion</keyword>
<evidence type="ECO:0000313" key="11">
    <source>
        <dbReference type="EMBL" id="GMH89498.1"/>
    </source>
</evidence>
<evidence type="ECO:0000256" key="7">
    <source>
        <dbReference type="ARBA" id="ARBA00023128"/>
    </source>
</evidence>
<dbReference type="PANTHER" id="PTHR45624:SF58">
    <property type="entry name" value="CARRIER PROTEIN, PUTATIVE-RELATED"/>
    <property type="match status" value="1"/>
</dbReference>
<reference evidence="12" key="1">
    <citation type="journal article" date="2023" name="Commun. Biol.">
        <title>Genome analysis of Parmales, the sister group of diatoms, reveals the evolutionary specialization of diatoms from phago-mixotrophs to photoautotrophs.</title>
        <authorList>
            <person name="Ban H."/>
            <person name="Sato S."/>
            <person name="Yoshikawa S."/>
            <person name="Yamada K."/>
            <person name="Nakamura Y."/>
            <person name="Ichinomiya M."/>
            <person name="Sato N."/>
            <person name="Blanc-Mathieu R."/>
            <person name="Endo H."/>
            <person name="Kuwata A."/>
            <person name="Ogata H."/>
        </authorList>
    </citation>
    <scope>NUCLEOTIDE SEQUENCE [LARGE SCALE GENOMIC DNA]</scope>
</reference>
<keyword evidence="6" id="KW-1133">Transmembrane helix</keyword>
<comment type="caution">
    <text evidence="11">The sequence shown here is derived from an EMBL/GenBank/DDBJ whole genome shotgun (WGS) entry which is preliminary data.</text>
</comment>
<dbReference type="GO" id="GO:1990575">
    <property type="term" value="P:mitochondrial L-ornithine transmembrane transport"/>
    <property type="evidence" value="ECO:0007669"/>
    <property type="project" value="TreeGrafter"/>
</dbReference>
<keyword evidence="4 9" id="KW-0812">Transmembrane</keyword>
<evidence type="ECO:0000313" key="12">
    <source>
        <dbReference type="Proteomes" id="UP001162640"/>
    </source>
</evidence>
<gene>
    <name evidence="11" type="ORF">TL16_g11476</name>
</gene>
<dbReference type="PANTHER" id="PTHR45624">
    <property type="entry name" value="MITOCHONDRIAL BASIC AMINO ACIDS TRANSPORTER-RELATED"/>
    <property type="match status" value="1"/>
</dbReference>
<evidence type="ECO:0000256" key="10">
    <source>
        <dbReference type="RuleBase" id="RU000488"/>
    </source>
</evidence>
<evidence type="ECO:0000256" key="6">
    <source>
        <dbReference type="ARBA" id="ARBA00022989"/>
    </source>
</evidence>
<dbReference type="Pfam" id="PF00153">
    <property type="entry name" value="Mito_carr"/>
    <property type="match status" value="3"/>
</dbReference>
<dbReference type="InterPro" id="IPR023395">
    <property type="entry name" value="MCP_dom_sf"/>
</dbReference>
<evidence type="ECO:0008006" key="13">
    <source>
        <dbReference type="Google" id="ProtNLM"/>
    </source>
</evidence>
<dbReference type="GO" id="GO:0000064">
    <property type="term" value="F:L-ornithine transmembrane transporter activity"/>
    <property type="evidence" value="ECO:0007669"/>
    <property type="project" value="TreeGrafter"/>
</dbReference>
<evidence type="ECO:0000256" key="5">
    <source>
        <dbReference type="ARBA" id="ARBA00022737"/>
    </source>
</evidence>
<dbReference type="SUPFAM" id="SSF103506">
    <property type="entry name" value="Mitochondrial carrier"/>
    <property type="match status" value="1"/>
</dbReference>
<keyword evidence="8 9" id="KW-0472">Membrane</keyword>
<comment type="similarity">
    <text evidence="2 10">Belongs to the mitochondrial carrier (TC 2.A.29) family.</text>
</comment>
<dbReference type="Proteomes" id="UP001162640">
    <property type="component" value="Unassembled WGS sequence"/>
</dbReference>
<sequence>MAPAGSLVGDEKPFTEMVYGLVSGVAYGLTSPVVGHPLDTVKTNMQVKPQYKGKSMIFVFKDMISSSGWRSIYKGFLPPLLGSAAYRGVQFSAYSGACSYAESIPLLASPIPFMGGLHPSVIVGAIAGALARSSIESPLDYMKVRSQTGQSFLLNPPSSPPANFKQILPHLTPKQLLHLYSGFVPTFLRTAFLFTAFFSLVDSSVRHIPDIINAPTYGPFFKGGICATSAWGFAFPLETVKSVVQADKKFEGKGTLTAMRTIVKEDGVLSLYRGFSAGASRSFFANGASMMVYQMFQKNLRSKE</sequence>
<feature type="repeat" description="Solcar" evidence="9">
    <location>
        <begin position="15"/>
        <end position="100"/>
    </location>
</feature>
<protein>
    <recommendedName>
        <fullName evidence="13">Mitochondrial carrier protein</fullName>
    </recommendedName>
</protein>
<dbReference type="AlphaFoldDB" id="A0A9W7BMU6"/>